<dbReference type="HOGENOM" id="CLU_053057_2_0_10"/>
<dbReference type="PIRSF" id="PIRSF010376">
    <property type="entry name" value="IspE"/>
    <property type="match status" value="1"/>
</dbReference>
<dbReference type="EMBL" id="CP003418">
    <property type="protein sequence ID" value="AFH49233.1"/>
    <property type="molecule type" value="Genomic_DNA"/>
</dbReference>
<dbReference type="GO" id="GO:0019288">
    <property type="term" value="P:isopentenyl diphosphate biosynthetic process, methylerythritol 4-phosphate pathway"/>
    <property type="evidence" value="ECO:0007669"/>
    <property type="project" value="UniProtKB-UniRule"/>
</dbReference>
<dbReference type="GO" id="GO:0005524">
    <property type="term" value="F:ATP binding"/>
    <property type="evidence" value="ECO:0007669"/>
    <property type="project" value="UniProtKB-UniRule"/>
</dbReference>
<dbReference type="SUPFAM" id="SSF55060">
    <property type="entry name" value="GHMP Kinase, C-terminal domain"/>
    <property type="match status" value="1"/>
</dbReference>
<evidence type="ECO:0000256" key="9">
    <source>
        <dbReference type="HAMAP-Rule" id="MF_00061"/>
    </source>
</evidence>
<dbReference type="EC" id="2.7.1.148" evidence="2 9"/>
<feature type="binding site" evidence="9">
    <location>
        <begin position="93"/>
        <end position="103"/>
    </location>
    <ligand>
        <name>ATP</name>
        <dbReference type="ChEBI" id="CHEBI:30616"/>
    </ligand>
</feature>
<dbReference type="PANTHER" id="PTHR43527:SF2">
    <property type="entry name" value="4-DIPHOSPHOCYTIDYL-2-C-METHYL-D-ERYTHRITOL KINASE, CHLOROPLASTIC"/>
    <property type="match status" value="1"/>
</dbReference>
<dbReference type="Pfam" id="PF08544">
    <property type="entry name" value="GHMP_kinases_C"/>
    <property type="match status" value="1"/>
</dbReference>
<comment type="pathway">
    <text evidence="9">Isoprenoid biosynthesis; isopentenyl diphosphate biosynthesis via DXP pathway; isopentenyl diphosphate from 1-deoxy-D-xylulose 5-phosphate: step 3/6.</text>
</comment>
<evidence type="ECO:0000256" key="2">
    <source>
        <dbReference type="ARBA" id="ARBA00012052"/>
    </source>
</evidence>
<feature type="active site" evidence="9">
    <location>
        <position position="135"/>
    </location>
</feature>
<dbReference type="eggNOG" id="COG1947">
    <property type="taxonomic scope" value="Bacteria"/>
</dbReference>
<keyword evidence="6 9" id="KW-0418">Kinase</keyword>
<dbReference type="STRING" id="945713.IALB_1525"/>
<dbReference type="Proteomes" id="UP000007394">
    <property type="component" value="Chromosome"/>
</dbReference>
<comment type="similarity">
    <text evidence="1 9">Belongs to the GHMP kinase family. IspE subfamily.</text>
</comment>
<evidence type="ECO:0000256" key="6">
    <source>
        <dbReference type="ARBA" id="ARBA00022777"/>
    </source>
</evidence>
<keyword evidence="9" id="KW-0414">Isoprene biosynthesis</keyword>
<gene>
    <name evidence="9 12" type="primary">ispE</name>
    <name evidence="12" type="ordered locus">IALB_1525</name>
</gene>
<protein>
    <recommendedName>
        <fullName evidence="3 9">4-diphosphocytidyl-2-C-methyl-D-erythritol kinase</fullName>
        <shortName evidence="9">CMK</shortName>
        <ecNumber evidence="2 9">2.7.1.148</ecNumber>
    </recommendedName>
    <alternativeName>
        <fullName evidence="8 9">4-(cytidine-5'-diphospho)-2-C-methyl-D-erythritol kinase</fullName>
    </alternativeName>
</protein>
<keyword evidence="7 9" id="KW-0067">ATP-binding</keyword>
<feature type="active site" evidence="9">
    <location>
        <position position="11"/>
    </location>
</feature>
<evidence type="ECO:0000256" key="4">
    <source>
        <dbReference type="ARBA" id="ARBA00022679"/>
    </source>
</evidence>
<evidence type="ECO:0000256" key="8">
    <source>
        <dbReference type="ARBA" id="ARBA00032554"/>
    </source>
</evidence>
<dbReference type="SUPFAM" id="SSF54211">
    <property type="entry name" value="Ribosomal protein S5 domain 2-like"/>
    <property type="match status" value="1"/>
</dbReference>
<dbReference type="UniPathway" id="UPA00056">
    <property type="reaction ID" value="UER00094"/>
</dbReference>
<keyword evidence="4 9" id="KW-0808">Transferase</keyword>
<sequence>MEELSIKSYSKINLGLNIISKRDDGFHNLQTIFFPLSLHDIVTIRKSENFSFSSSDKSLSEDKNNLIIRAHDLIEQTSEKKIICHIHLQKNIPIGAGLGGGSSNAASVLKGLNEFFSLKINNSKLKELALQLGSDVPLFLEKLPAFAESRGEVLLPVKISFSGYLLIVNPGIHISTKRAFSKITPKLPEVSLKKLIKNDEINFDDLAKYASNDFERVIFEEYPQIKEIKMRMINFDSKLSLLTGTGSTVFGFFDDEEAAYQAEQFFKCKNYFTYLQQFS</sequence>
<evidence type="ECO:0000256" key="5">
    <source>
        <dbReference type="ARBA" id="ARBA00022741"/>
    </source>
</evidence>
<evidence type="ECO:0000259" key="10">
    <source>
        <dbReference type="Pfam" id="PF00288"/>
    </source>
</evidence>
<dbReference type="Pfam" id="PF00288">
    <property type="entry name" value="GHMP_kinases_N"/>
    <property type="match status" value="1"/>
</dbReference>
<evidence type="ECO:0000256" key="1">
    <source>
        <dbReference type="ARBA" id="ARBA00009684"/>
    </source>
</evidence>
<dbReference type="HAMAP" id="MF_00061">
    <property type="entry name" value="IspE"/>
    <property type="match status" value="1"/>
</dbReference>
<proteinExistence type="inferred from homology"/>
<dbReference type="Gene3D" id="3.30.230.10">
    <property type="match status" value="1"/>
</dbReference>
<dbReference type="GO" id="GO:0050515">
    <property type="term" value="F:4-(cytidine 5'-diphospho)-2-C-methyl-D-erythritol kinase activity"/>
    <property type="evidence" value="ECO:0007669"/>
    <property type="project" value="UniProtKB-UniRule"/>
</dbReference>
<dbReference type="Gene3D" id="3.30.70.890">
    <property type="entry name" value="GHMP kinase, C-terminal domain"/>
    <property type="match status" value="1"/>
</dbReference>
<dbReference type="GO" id="GO:0016114">
    <property type="term" value="P:terpenoid biosynthetic process"/>
    <property type="evidence" value="ECO:0007669"/>
    <property type="project" value="UniProtKB-UniRule"/>
</dbReference>
<dbReference type="OrthoDB" id="9809438at2"/>
<comment type="catalytic activity">
    <reaction evidence="9">
        <text>4-CDP-2-C-methyl-D-erythritol + ATP = 4-CDP-2-C-methyl-D-erythritol 2-phosphate + ADP + H(+)</text>
        <dbReference type="Rhea" id="RHEA:18437"/>
        <dbReference type="ChEBI" id="CHEBI:15378"/>
        <dbReference type="ChEBI" id="CHEBI:30616"/>
        <dbReference type="ChEBI" id="CHEBI:57823"/>
        <dbReference type="ChEBI" id="CHEBI:57919"/>
        <dbReference type="ChEBI" id="CHEBI:456216"/>
        <dbReference type="EC" id="2.7.1.148"/>
    </reaction>
</comment>
<evidence type="ECO:0000256" key="7">
    <source>
        <dbReference type="ARBA" id="ARBA00022840"/>
    </source>
</evidence>
<reference evidence="12 13" key="1">
    <citation type="journal article" date="2012" name="Front. Microbiol.">
        <title>Complete genome of Ignavibacterium album, a metabolically versatile, flagellated, facultative anaerobe from the phylum Chlorobi.</title>
        <authorList>
            <person name="Liu Z."/>
            <person name="Frigaard N.-U."/>
            <person name="Vogl K."/>
            <person name="Iino T."/>
            <person name="Ohkuma M."/>
            <person name="Overmann J."/>
            <person name="Bryant D.A."/>
        </authorList>
    </citation>
    <scope>NUCLEOTIDE SEQUENCE [LARGE SCALE GENOMIC DNA]</scope>
    <source>
        <strain evidence="13">DSM 19864 / JCM 16511 / NBRC 101810 / Mat9-16</strain>
    </source>
</reference>
<keyword evidence="13" id="KW-1185">Reference proteome</keyword>
<evidence type="ECO:0000313" key="12">
    <source>
        <dbReference type="EMBL" id="AFH49233.1"/>
    </source>
</evidence>
<dbReference type="PANTHER" id="PTHR43527">
    <property type="entry name" value="4-DIPHOSPHOCYTIDYL-2-C-METHYL-D-ERYTHRITOL KINASE, CHLOROPLASTIC"/>
    <property type="match status" value="1"/>
</dbReference>
<feature type="domain" description="GHMP kinase N-terminal" evidence="10">
    <location>
        <begin position="65"/>
        <end position="139"/>
    </location>
</feature>
<dbReference type="AlphaFoldDB" id="I0AJS6"/>
<keyword evidence="5 9" id="KW-0547">Nucleotide-binding</keyword>
<comment type="function">
    <text evidence="9">Catalyzes the phosphorylation of the position 2 hydroxy group of 4-diphosphocytidyl-2C-methyl-D-erythritol.</text>
</comment>
<feature type="domain" description="GHMP kinase C-terminal" evidence="11">
    <location>
        <begin position="195"/>
        <end position="269"/>
    </location>
</feature>
<dbReference type="InterPro" id="IPR004424">
    <property type="entry name" value="IspE"/>
</dbReference>
<dbReference type="InterPro" id="IPR020568">
    <property type="entry name" value="Ribosomal_Su5_D2-typ_SF"/>
</dbReference>
<evidence type="ECO:0000256" key="3">
    <source>
        <dbReference type="ARBA" id="ARBA00017473"/>
    </source>
</evidence>
<evidence type="ECO:0000259" key="11">
    <source>
        <dbReference type="Pfam" id="PF08544"/>
    </source>
</evidence>
<accession>I0AJS6</accession>
<dbReference type="PATRIC" id="fig|945713.3.peg.1525"/>
<dbReference type="InterPro" id="IPR014721">
    <property type="entry name" value="Ribsml_uS5_D2-typ_fold_subgr"/>
</dbReference>
<dbReference type="InterPro" id="IPR036554">
    <property type="entry name" value="GHMP_kinase_C_sf"/>
</dbReference>
<organism evidence="12 13">
    <name type="scientific">Ignavibacterium album (strain DSM 19864 / JCM 16511 / NBRC 101810 / Mat9-16)</name>
    <dbReference type="NCBI Taxonomy" id="945713"/>
    <lineage>
        <taxon>Bacteria</taxon>
        <taxon>Pseudomonadati</taxon>
        <taxon>Ignavibacteriota</taxon>
        <taxon>Ignavibacteria</taxon>
        <taxon>Ignavibacteriales</taxon>
        <taxon>Ignavibacteriaceae</taxon>
        <taxon>Ignavibacterium</taxon>
    </lineage>
</organism>
<dbReference type="RefSeq" id="WP_014560386.1">
    <property type="nucleotide sequence ID" value="NC_017464.1"/>
</dbReference>
<name>I0AJS6_IGNAJ</name>
<dbReference type="NCBIfam" id="TIGR00154">
    <property type="entry name" value="ispE"/>
    <property type="match status" value="1"/>
</dbReference>
<dbReference type="KEGG" id="ial:IALB_1525"/>
<evidence type="ECO:0000313" key="13">
    <source>
        <dbReference type="Proteomes" id="UP000007394"/>
    </source>
</evidence>
<dbReference type="InterPro" id="IPR013750">
    <property type="entry name" value="GHMP_kinase_C_dom"/>
</dbReference>
<dbReference type="InterPro" id="IPR006204">
    <property type="entry name" value="GHMP_kinase_N_dom"/>
</dbReference>